<evidence type="ECO:0000256" key="1">
    <source>
        <dbReference type="SAM" id="MobiDB-lite"/>
    </source>
</evidence>
<feature type="region of interest" description="Disordered" evidence="1">
    <location>
        <begin position="378"/>
        <end position="410"/>
    </location>
</feature>
<evidence type="ECO:0000259" key="2">
    <source>
        <dbReference type="PROSITE" id="PS50097"/>
    </source>
</evidence>
<feature type="region of interest" description="Disordered" evidence="1">
    <location>
        <begin position="209"/>
        <end position="283"/>
    </location>
</feature>
<dbReference type="EMBL" id="HBUF01244390">
    <property type="protein sequence ID" value="CAG6677996.1"/>
    <property type="molecule type" value="Transcribed_RNA"/>
</dbReference>
<dbReference type="Gene3D" id="1.25.40.420">
    <property type="match status" value="1"/>
</dbReference>
<dbReference type="Gene3D" id="3.30.710.10">
    <property type="entry name" value="Potassium Channel Kv1.1, Chain A"/>
    <property type="match status" value="1"/>
</dbReference>
<dbReference type="PROSITE" id="PS50097">
    <property type="entry name" value="BTB"/>
    <property type="match status" value="1"/>
</dbReference>
<dbReference type="InterPro" id="IPR052407">
    <property type="entry name" value="BTB_POZ_domain_cont_9"/>
</dbReference>
<dbReference type="PANTHER" id="PTHR46306:SF1">
    <property type="entry name" value="BTB_POZ DOMAIN-CONTAINING PROTEIN 9"/>
    <property type="match status" value="1"/>
</dbReference>
<sequence length="557" mass="64313">MVDLVYSDGLKALQQRMGTLFNNVKFSDTVFTVKNQKFYALSQLVAVASGKLDSVISEHFAHCDDKEITLYDVKCQESFSIVLQYMYGLDINFSQMKMSVLCEVINLAENYQLTMFSKDLKNYLSKIDTFELDSLTVLLNTARKYNLNDLYERLKVFAFEHAADFVKHESIIKLQYEVLLNLIKSDWFCAPEIDILVGVLNWHNEMTTKKSKETPEKDCGSDSDGGNQGIDMEADHSYTTSEVLSDKEDNNQEENQDLEEEDIEHVEEEVEDIESEEQEGKTEDYESGINNLNEHNSNSEVVTSNKRSDCAELVKLFSNNVLKSLLLHVRVKQITMYDHLKLSQTSLFKKYKHMFQNDKYFSQTSESRQKYGTVVNENRDGADGMDEDVPQSNKPFSSTEHGQTLGTKDSPYAINIPNSKLLELHNIKRTIRVETRFLFVRNRYEKDILLINNNFIWNIWIMNHTYSLSAHVLCTASTKSNWECTAECELTLIAPFKGHSNKVLPVKSLLFDNHQYSSSQRLGDVTWTSCKGWYDAFKSRDFIEFEINFKSITIKKK</sequence>
<dbReference type="InterPro" id="IPR011333">
    <property type="entry name" value="SKP1/BTB/POZ_sf"/>
</dbReference>
<dbReference type="Pfam" id="PF07707">
    <property type="entry name" value="BACK"/>
    <property type="match status" value="1"/>
</dbReference>
<feature type="domain" description="BTB" evidence="2">
    <location>
        <begin position="27"/>
        <end position="95"/>
    </location>
</feature>
<dbReference type="AlphaFoldDB" id="A0A8D8T359"/>
<dbReference type="GO" id="GO:0008344">
    <property type="term" value="P:adult locomotory behavior"/>
    <property type="evidence" value="ECO:0007669"/>
    <property type="project" value="TreeGrafter"/>
</dbReference>
<dbReference type="InterPro" id="IPR011705">
    <property type="entry name" value="BACK"/>
</dbReference>
<dbReference type="Pfam" id="PF00651">
    <property type="entry name" value="BTB"/>
    <property type="match status" value="1"/>
</dbReference>
<accession>A0A8D8T359</accession>
<dbReference type="GO" id="GO:0005737">
    <property type="term" value="C:cytoplasm"/>
    <property type="evidence" value="ECO:0007669"/>
    <property type="project" value="TreeGrafter"/>
</dbReference>
<feature type="compositionally biased region" description="Polar residues" evidence="1">
    <location>
        <begin position="390"/>
        <end position="407"/>
    </location>
</feature>
<feature type="compositionally biased region" description="Basic and acidic residues" evidence="1">
    <location>
        <begin position="209"/>
        <end position="220"/>
    </location>
</feature>
<dbReference type="GO" id="GO:0048512">
    <property type="term" value="P:circadian behavior"/>
    <property type="evidence" value="ECO:0007669"/>
    <property type="project" value="TreeGrafter"/>
</dbReference>
<proteinExistence type="predicted"/>
<dbReference type="GO" id="GO:0050804">
    <property type="term" value="P:modulation of chemical synaptic transmission"/>
    <property type="evidence" value="ECO:0007669"/>
    <property type="project" value="TreeGrafter"/>
</dbReference>
<organism evidence="3">
    <name type="scientific">Cacopsylla melanoneura</name>
    <dbReference type="NCBI Taxonomy" id="428564"/>
    <lineage>
        <taxon>Eukaryota</taxon>
        <taxon>Metazoa</taxon>
        <taxon>Ecdysozoa</taxon>
        <taxon>Arthropoda</taxon>
        <taxon>Hexapoda</taxon>
        <taxon>Insecta</taxon>
        <taxon>Pterygota</taxon>
        <taxon>Neoptera</taxon>
        <taxon>Paraneoptera</taxon>
        <taxon>Hemiptera</taxon>
        <taxon>Sternorrhyncha</taxon>
        <taxon>Psylloidea</taxon>
        <taxon>Psyllidae</taxon>
        <taxon>Psyllinae</taxon>
        <taxon>Cacopsylla</taxon>
    </lineage>
</organism>
<evidence type="ECO:0000313" key="3">
    <source>
        <dbReference type="EMBL" id="CAG6677996.1"/>
    </source>
</evidence>
<dbReference type="SUPFAM" id="SSF54695">
    <property type="entry name" value="POZ domain"/>
    <property type="match status" value="1"/>
</dbReference>
<dbReference type="PANTHER" id="PTHR46306">
    <property type="entry name" value="BTB/POZ DOMAIN-CONTAINING PROTEIN 9"/>
    <property type="match status" value="1"/>
</dbReference>
<dbReference type="InterPro" id="IPR000210">
    <property type="entry name" value="BTB/POZ_dom"/>
</dbReference>
<feature type="compositionally biased region" description="Acidic residues" evidence="1">
    <location>
        <begin position="251"/>
        <end position="277"/>
    </location>
</feature>
<reference evidence="3" key="1">
    <citation type="submission" date="2021-05" db="EMBL/GenBank/DDBJ databases">
        <authorList>
            <person name="Alioto T."/>
            <person name="Alioto T."/>
            <person name="Gomez Garrido J."/>
        </authorList>
    </citation>
    <scope>NUCLEOTIDE SEQUENCE</scope>
</reference>
<name>A0A8D8T359_9HEMI</name>
<protein>
    <submittedName>
        <fullName evidence="3">BTB/POZ domain-containing protein 9</fullName>
    </submittedName>
</protein>